<dbReference type="AlphaFoldDB" id="A0A382V3H7"/>
<reference evidence="1" key="1">
    <citation type="submission" date="2018-05" db="EMBL/GenBank/DDBJ databases">
        <authorList>
            <person name="Lanie J.A."/>
            <person name="Ng W.-L."/>
            <person name="Kazmierczak K.M."/>
            <person name="Andrzejewski T.M."/>
            <person name="Davidsen T.M."/>
            <person name="Wayne K.J."/>
            <person name="Tettelin H."/>
            <person name="Glass J.I."/>
            <person name="Rusch D."/>
            <person name="Podicherti R."/>
            <person name="Tsui H.-C.T."/>
            <person name="Winkler M.E."/>
        </authorList>
    </citation>
    <scope>NUCLEOTIDE SEQUENCE</scope>
</reference>
<accession>A0A382V3H7</accession>
<name>A0A382V3H7_9ZZZZ</name>
<organism evidence="1">
    <name type="scientific">marine metagenome</name>
    <dbReference type="NCBI Taxonomy" id="408172"/>
    <lineage>
        <taxon>unclassified sequences</taxon>
        <taxon>metagenomes</taxon>
        <taxon>ecological metagenomes</taxon>
    </lineage>
</organism>
<dbReference type="InterPro" id="IPR023214">
    <property type="entry name" value="HAD_sf"/>
</dbReference>
<dbReference type="PANTHER" id="PTHR19288:SF46">
    <property type="entry name" value="HALOACID DEHALOGENASE-LIKE HYDROLASE DOMAIN-CONTAINING PROTEIN 2"/>
    <property type="match status" value="1"/>
</dbReference>
<gene>
    <name evidence="1" type="ORF">METZ01_LOCUS393322</name>
</gene>
<dbReference type="Pfam" id="PF13242">
    <property type="entry name" value="Hydrolase_like"/>
    <property type="match status" value="1"/>
</dbReference>
<sequence length="179" mass="19136">MSVTNIAQHLTALGYDISRQEIIAVPEIAVEYLSHRYGAARCFVIGDHSLDTCFTQYGHQVTHEEAPVDAVVIGLSRWANFGEIDIARRLVEAGAEPVALNRDPTCPDGAVLRIGAGPVVAALESVISRPVTLVGKPSAEFFDAALRRTGFRPEETIMLGDSIKVDIIGAAGAGLRTIL</sequence>
<dbReference type="EMBL" id="UINC01148528">
    <property type="protein sequence ID" value="SVD40468.1"/>
    <property type="molecule type" value="Genomic_DNA"/>
</dbReference>
<dbReference type="InterPro" id="IPR006357">
    <property type="entry name" value="HAD-SF_hydro_IIA"/>
</dbReference>
<evidence type="ECO:0000313" key="1">
    <source>
        <dbReference type="EMBL" id="SVD40468.1"/>
    </source>
</evidence>
<proteinExistence type="predicted"/>
<dbReference type="GO" id="GO:0005737">
    <property type="term" value="C:cytoplasm"/>
    <property type="evidence" value="ECO:0007669"/>
    <property type="project" value="TreeGrafter"/>
</dbReference>
<dbReference type="SUPFAM" id="SSF56784">
    <property type="entry name" value="HAD-like"/>
    <property type="match status" value="1"/>
</dbReference>
<feature type="non-terminal residue" evidence="1">
    <location>
        <position position="179"/>
    </location>
</feature>
<dbReference type="GO" id="GO:0016791">
    <property type="term" value="F:phosphatase activity"/>
    <property type="evidence" value="ECO:0007669"/>
    <property type="project" value="TreeGrafter"/>
</dbReference>
<dbReference type="InterPro" id="IPR036412">
    <property type="entry name" value="HAD-like_sf"/>
</dbReference>
<dbReference type="PANTHER" id="PTHR19288">
    <property type="entry name" value="4-NITROPHENYLPHOSPHATASE-RELATED"/>
    <property type="match status" value="1"/>
</dbReference>
<protein>
    <submittedName>
        <fullName evidence="1">Uncharacterized protein</fullName>
    </submittedName>
</protein>
<dbReference type="Gene3D" id="3.40.50.1000">
    <property type="entry name" value="HAD superfamily/HAD-like"/>
    <property type="match status" value="2"/>
</dbReference>
<dbReference type="Pfam" id="PF13344">
    <property type="entry name" value="Hydrolase_6"/>
    <property type="match status" value="1"/>
</dbReference>